<dbReference type="PANTHER" id="PTHR43861">
    <property type="entry name" value="TRANS-ACONITATE 2-METHYLTRANSFERASE-RELATED"/>
    <property type="match status" value="1"/>
</dbReference>
<dbReference type="SUPFAM" id="SSF53335">
    <property type="entry name" value="S-adenosyl-L-methionine-dependent methyltransferases"/>
    <property type="match status" value="1"/>
</dbReference>
<gene>
    <name evidence="2" type="ORF">GSF08_04835</name>
</gene>
<comment type="caution">
    <text evidence="2">The sequence shown here is derived from an EMBL/GenBank/DDBJ whole genome shotgun (WGS) entry which is preliminary data.</text>
</comment>
<evidence type="ECO:0000313" key="3">
    <source>
        <dbReference type="Proteomes" id="UP000434036"/>
    </source>
</evidence>
<protein>
    <submittedName>
        <fullName evidence="2">Methyltransferase domain-containing protein</fullName>
    </submittedName>
</protein>
<dbReference type="PANTHER" id="PTHR43861:SF1">
    <property type="entry name" value="TRANS-ACONITATE 2-METHYLTRANSFERASE"/>
    <property type="match status" value="1"/>
</dbReference>
<reference evidence="2 3" key="1">
    <citation type="submission" date="2019-12" db="EMBL/GenBank/DDBJ databases">
        <authorList>
            <person name="Yang R."/>
        </authorList>
    </citation>
    <scope>NUCLEOTIDE SEQUENCE [LARGE SCALE GENOMIC DNA]</scope>
    <source>
        <strain evidence="2 3">DONG20-135</strain>
    </source>
</reference>
<dbReference type="Proteomes" id="UP000434036">
    <property type="component" value="Unassembled WGS sequence"/>
</dbReference>
<dbReference type="GO" id="GO:0008168">
    <property type="term" value="F:methyltransferase activity"/>
    <property type="evidence" value="ECO:0007669"/>
    <property type="project" value="UniProtKB-KW"/>
</dbReference>
<dbReference type="AlphaFoldDB" id="A0A6N8U5T7"/>
<keyword evidence="3" id="KW-1185">Reference proteome</keyword>
<evidence type="ECO:0000313" key="2">
    <source>
        <dbReference type="EMBL" id="MXQ73261.1"/>
    </source>
</evidence>
<evidence type="ECO:0000259" key="1">
    <source>
        <dbReference type="Pfam" id="PF08241"/>
    </source>
</evidence>
<name>A0A6N8U5T7_9FIRM</name>
<dbReference type="Gene3D" id="3.40.50.150">
    <property type="entry name" value="Vaccinia Virus protein VP39"/>
    <property type="match status" value="1"/>
</dbReference>
<dbReference type="InterPro" id="IPR013216">
    <property type="entry name" value="Methyltransf_11"/>
</dbReference>
<dbReference type="GO" id="GO:0032259">
    <property type="term" value="P:methylation"/>
    <property type="evidence" value="ECO:0007669"/>
    <property type="project" value="UniProtKB-KW"/>
</dbReference>
<proteinExistence type="predicted"/>
<keyword evidence="2" id="KW-0489">Methyltransferase</keyword>
<dbReference type="CDD" id="cd02440">
    <property type="entry name" value="AdoMet_MTases"/>
    <property type="match status" value="1"/>
</dbReference>
<keyword evidence="2" id="KW-0808">Transferase</keyword>
<dbReference type="Pfam" id="PF08241">
    <property type="entry name" value="Methyltransf_11"/>
    <property type="match status" value="1"/>
</dbReference>
<feature type="domain" description="Methyltransferase type 11" evidence="1">
    <location>
        <begin position="43"/>
        <end position="141"/>
    </location>
</feature>
<dbReference type="InterPro" id="IPR029063">
    <property type="entry name" value="SAM-dependent_MTases_sf"/>
</dbReference>
<dbReference type="EMBL" id="WUUQ01000002">
    <property type="protein sequence ID" value="MXQ73261.1"/>
    <property type="molecule type" value="Genomic_DNA"/>
</dbReference>
<organism evidence="2 3">
    <name type="scientific">Copranaerobaculum intestinale</name>
    <dbReference type="NCBI Taxonomy" id="2692629"/>
    <lineage>
        <taxon>Bacteria</taxon>
        <taxon>Bacillati</taxon>
        <taxon>Bacillota</taxon>
        <taxon>Erysipelotrichia</taxon>
        <taxon>Erysipelotrichales</taxon>
        <taxon>Erysipelotrichaceae</taxon>
        <taxon>Copranaerobaculum</taxon>
    </lineage>
</organism>
<dbReference type="RefSeq" id="WP_160624723.1">
    <property type="nucleotide sequence ID" value="NZ_WUUQ01000002.1"/>
</dbReference>
<accession>A0A6N8U5T7</accession>
<reference evidence="2 3" key="2">
    <citation type="submission" date="2020-01" db="EMBL/GenBank/DDBJ databases">
        <title>Clostridiaceae sp. nov. isolated from the gut of human by culturomics.</title>
        <authorList>
            <person name="Chang Y."/>
        </authorList>
    </citation>
    <scope>NUCLEOTIDE SEQUENCE [LARGE SCALE GENOMIC DNA]</scope>
    <source>
        <strain evidence="2 3">DONG20-135</strain>
    </source>
</reference>
<sequence length="256" mass="29314">MDLTQFYQQINEDERFQTPATQVEFQTTLHFINQYVKADDRILDIGCGYGAYSLEYAKRGYAVEAVDLMTHHIDGLKQKAKPGMRIRAREADARDLSMYEDESFDIVLCLGPLYHLHEMHDKAACIEEAKRVCKADGVMIFAFLSNDMCMITEQFANNPHHFSNGEYDRTTFHLTDNVFSFMTIDEAHVLMKQCGLKKITEAGADGLSELLRDKVNNLSESDYQTWLNFHLHICEKPEMLGISNHVLFIAKKAGGR</sequence>